<dbReference type="PANTHER" id="PTHR19317:SF0">
    <property type="entry name" value="PRENYLATED RAB ACCEPTOR PROTEIN 1"/>
    <property type="match status" value="1"/>
</dbReference>
<feature type="compositionally biased region" description="Polar residues" evidence="5">
    <location>
        <begin position="525"/>
        <end position="534"/>
    </location>
</feature>
<evidence type="ECO:0000256" key="1">
    <source>
        <dbReference type="ARBA" id="ARBA00004141"/>
    </source>
</evidence>
<organism evidence="7 8">
    <name type="scientific">Friedmanniomyces simplex</name>
    <dbReference type="NCBI Taxonomy" id="329884"/>
    <lineage>
        <taxon>Eukaryota</taxon>
        <taxon>Fungi</taxon>
        <taxon>Dikarya</taxon>
        <taxon>Ascomycota</taxon>
        <taxon>Pezizomycotina</taxon>
        <taxon>Dothideomycetes</taxon>
        <taxon>Dothideomycetidae</taxon>
        <taxon>Mycosphaerellales</taxon>
        <taxon>Teratosphaeriaceae</taxon>
        <taxon>Friedmanniomyces</taxon>
    </lineage>
</organism>
<feature type="region of interest" description="Disordered" evidence="5">
    <location>
        <begin position="199"/>
        <end position="225"/>
    </location>
</feature>
<evidence type="ECO:0000256" key="2">
    <source>
        <dbReference type="ARBA" id="ARBA00022692"/>
    </source>
</evidence>
<proteinExistence type="predicted"/>
<feature type="transmembrane region" description="Helical" evidence="6">
    <location>
        <begin position="122"/>
        <end position="138"/>
    </location>
</feature>
<sequence>MARMNIPLEALTSRLNLSSRFDSVRSQSLANRFANLKPVGEFLDIKRVGRPANIGELQTRVNYNLSYFSSNYAVLFVMLSIYSLLTNLLLFFVILLVIGGMFGIGKLQGADLDLGFAKFTSSQLYTGLLIVSVPLGLWARPIATVLWLVGACAVSILGHASLMDRPIEASFSEYDAQPPISAVALANTAPETGRRFKDRSAAHTSTPYHMGRPPGALGDDGRRRRYPDDWELRQQQAHRYGERFEEISEDEDGQGVLLDPNGYALRDGRQRGFASDELYFDGYDIGQDRQRRRQVYDYADDFDSEEEHYNRRMGAAYSAVAAAARDRDEDLVQTALARIAAARTRGKSNVNLTPDEMEALERRRGGQPPERTPPPPALVSPPATPAKTPKGKVGSRTSSSTSLVGQRKKKGSSSISSPSPAKSNSKAKVERKSSAEQQTSPYSSGAGPPGIMVPGPNGVPVFAPLVNYPPPPTPELTRAGAARTRSRSTSKHSRRDSTPPERVDPYAQYPSPYYMPTPRGLRPESSGSNRSLQQEDLDWYSPPAPPPPLQPRHRSASTAQYAPFHRHPSEDYDIPPPSQPPLQPSSSLPAAQGGRRHVSGPSSATDVRYASLRRVPPASSPLGPPRPGVGVHAASDPVGYGGGGGRKGSSLGREVRMGRSGSGGSGSGDGSSGGGGGEDQGVRVGDVVPEASPAGRSMDRGLVGRDEGGRRRKSGRRV</sequence>
<feature type="region of interest" description="Disordered" evidence="5">
    <location>
        <begin position="361"/>
        <end position="718"/>
    </location>
</feature>
<feature type="compositionally biased region" description="Basic and acidic residues" evidence="5">
    <location>
        <begin position="495"/>
        <end position="504"/>
    </location>
</feature>
<evidence type="ECO:0000256" key="6">
    <source>
        <dbReference type="SAM" id="Phobius"/>
    </source>
</evidence>
<feature type="compositionally biased region" description="Low complexity" evidence="5">
    <location>
        <begin position="412"/>
        <end position="426"/>
    </location>
</feature>
<name>A0A4U0XA75_9PEZI</name>
<dbReference type="AlphaFoldDB" id="A0A4U0XA75"/>
<feature type="compositionally biased region" description="Pro residues" evidence="5">
    <location>
        <begin position="618"/>
        <end position="627"/>
    </location>
</feature>
<dbReference type="OrthoDB" id="63113at2759"/>
<evidence type="ECO:0000313" key="7">
    <source>
        <dbReference type="EMBL" id="TKA72308.1"/>
    </source>
</evidence>
<feature type="transmembrane region" description="Helical" evidence="6">
    <location>
        <begin position="145"/>
        <end position="163"/>
    </location>
</feature>
<evidence type="ECO:0000256" key="5">
    <source>
        <dbReference type="SAM" id="MobiDB-lite"/>
    </source>
</evidence>
<feature type="compositionally biased region" description="Gly residues" evidence="5">
    <location>
        <begin position="660"/>
        <end position="679"/>
    </location>
</feature>
<comment type="subcellular location">
    <subcellularLocation>
        <location evidence="1">Membrane</location>
        <topology evidence="1">Multi-pass membrane protein</topology>
    </subcellularLocation>
</comment>
<feature type="compositionally biased region" description="Pro residues" evidence="5">
    <location>
        <begin position="370"/>
        <end position="384"/>
    </location>
</feature>
<keyword evidence="2 6" id="KW-0812">Transmembrane</keyword>
<feature type="compositionally biased region" description="Basic and acidic residues" evidence="5">
    <location>
        <begin position="697"/>
        <end position="709"/>
    </location>
</feature>
<feature type="compositionally biased region" description="Pro residues" evidence="5">
    <location>
        <begin position="574"/>
        <end position="583"/>
    </location>
</feature>
<feature type="transmembrane region" description="Helical" evidence="6">
    <location>
        <begin position="72"/>
        <end position="102"/>
    </location>
</feature>
<dbReference type="Pfam" id="PF03208">
    <property type="entry name" value="PRA1"/>
    <property type="match status" value="1"/>
</dbReference>
<dbReference type="EMBL" id="NAJQ01000315">
    <property type="protein sequence ID" value="TKA72308.1"/>
    <property type="molecule type" value="Genomic_DNA"/>
</dbReference>
<evidence type="ECO:0000256" key="3">
    <source>
        <dbReference type="ARBA" id="ARBA00022989"/>
    </source>
</evidence>
<dbReference type="STRING" id="329884.A0A4U0XA75"/>
<evidence type="ECO:0008006" key="9">
    <source>
        <dbReference type="Google" id="ProtNLM"/>
    </source>
</evidence>
<dbReference type="PANTHER" id="PTHR19317">
    <property type="entry name" value="PRENYLATED RAB ACCEPTOR 1-RELATED"/>
    <property type="match status" value="1"/>
</dbReference>
<evidence type="ECO:0000313" key="8">
    <source>
        <dbReference type="Proteomes" id="UP000309340"/>
    </source>
</evidence>
<dbReference type="Proteomes" id="UP000309340">
    <property type="component" value="Unassembled WGS sequence"/>
</dbReference>
<dbReference type="GO" id="GO:0016020">
    <property type="term" value="C:membrane"/>
    <property type="evidence" value="ECO:0007669"/>
    <property type="project" value="UniProtKB-SubCell"/>
</dbReference>
<keyword evidence="4 6" id="KW-0472">Membrane</keyword>
<reference evidence="7 8" key="1">
    <citation type="submission" date="2017-03" db="EMBL/GenBank/DDBJ databases">
        <title>Genomes of endolithic fungi from Antarctica.</title>
        <authorList>
            <person name="Coleine C."/>
            <person name="Masonjones S."/>
            <person name="Stajich J.E."/>
        </authorList>
    </citation>
    <scope>NUCLEOTIDE SEQUENCE [LARGE SCALE GENOMIC DNA]</scope>
    <source>
        <strain evidence="7 8">CCFEE 5184</strain>
    </source>
</reference>
<keyword evidence="8" id="KW-1185">Reference proteome</keyword>
<dbReference type="InterPro" id="IPR004895">
    <property type="entry name" value="Prenylated_rab_accept_PRA1"/>
</dbReference>
<dbReference type="GO" id="GO:0005794">
    <property type="term" value="C:Golgi apparatus"/>
    <property type="evidence" value="ECO:0007669"/>
    <property type="project" value="TreeGrafter"/>
</dbReference>
<protein>
    <recommendedName>
        <fullName evidence="9">PRA1 family protein</fullName>
    </recommendedName>
</protein>
<gene>
    <name evidence="7" type="ORF">B0A55_07159</name>
</gene>
<feature type="compositionally biased region" description="Polar residues" evidence="5">
    <location>
        <begin position="395"/>
        <end position="404"/>
    </location>
</feature>
<keyword evidence="3 6" id="KW-1133">Transmembrane helix</keyword>
<comment type="caution">
    <text evidence="7">The sequence shown here is derived from an EMBL/GenBank/DDBJ whole genome shotgun (WGS) entry which is preliminary data.</text>
</comment>
<feature type="compositionally biased region" description="Basic residues" evidence="5">
    <location>
        <begin position="484"/>
        <end position="494"/>
    </location>
</feature>
<evidence type="ECO:0000256" key="4">
    <source>
        <dbReference type="ARBA" id="ARBA00023136"/>
    </source>
</evidence>
<accession>A0A4U0XA75</accession>